<evidence type="ECO:0000256" key="4">
    <source>
        <dbReference type="ARBA" id="ARBA00011738"/>
    </source>
</evidence>
<proteinExistence type="inferred from homology"/>
<dbReference type="EC" id="2.2.1.1" evidence="5 13"/>
<dbReference type="SUPFAM" id="SSF52922">
    <property type="entry name" value="TK C-terminal domain-like"/>
    <property type="match status" value="1"/>
</dbReference>
<dbReference type="Pfam" id="PF00456">
    <property type="entry name" value="Transketolase_N"/>
    <property type="match status" value="1"/>
</dbReference>
<dbReference type="GO" id="GO:0004802">
    <property type="term" value="F:transketolase activity"/>
    <property type="evidence" value="ECO:0007669"/>
    <property type="project" value="UniProtKB-UniRule"/>
</dbReference>
<dbReference type="PANTHER" id="PTHR43522:SF2">
    <property type="entry name" value="TRANSKETOLASE 1-RELATED"/>
    <property type="match status" value="1"/>
</dbReference>
<evidence type="ECO:0000256" key="12">
    <source>
        <dbReference type="ARBA" id="ARBA00049473"/>
    </source>
</evidence>
<dbReference type="InterPro" id="IPR020826">
    <property type="entry name" value="Transketolase_BS"/>
</dbReference>
<dbReference type="PANTHER" id="PTHR43522">
    <property type="entry name" value="TRANSKETOLASE"/>
    <property type="match status" value="1"/>
</dbReference>
<evidence type="ECO:0000313" key="21">
    <source>
        <dbReference type="Proteomes" id="UP000186406"/>
    </source>
</evidence>
<comment type="similarity">
    <text evidence="3">Belongs to the transketolase family.</text>
</comment>
<keyword evidence="7" id="KW-0808">Transferase</keyword>
<dbReference type="InterPro" id="IPR033247">
    <property type="entry name" value="Transketolase_fam"/>
</dbReference>
<feature type="binding site" evidence="15">
    <location>
        <position position="529"/>
    </location>
    <ligand>
        <name>substrate</name>
    </ligand>
</feature>
<dbReference type="PROSITE" id="PS00802">
    <property type="entry name" value="TRANSKETOLASE_2"/>
    <property type="match status" value="1"/>
</dbReference>
<feature type="binding site" evidence="15">
    <location>
        <position position="322"/>
    </location>
    <ligand>
        <name>substrate</name>
    </ligand>
</feature>
<dbReference type="InterPro" id="IPR005475">
    <property type="entry name" value="Transketolase-like_Pyr-bd"/>
</dbReference>
<dbReference type="Proteomes" id="UP000186406">
    <property type="component" value="Unassembled WGS sequence"/>
</dbReference>
<keyword evidence="21" id="KW-1185">Reference proteome</keyword>
<evidence type="ECO:0000256" key="2">
    <source>
        <dbReference type="ARBA" id="ARBA00001941"/>
    </source>
</evidence>
<keyword evidence="6" id="KW-0113">Calvin cycle</keyword>
<dbReference type="AlphaFoldDB" id="A0A1M7ZQQ3"/>
<comment type="cofactor">
    <cofactor evidence="1">
        <name>Ca(2+)</name>
        <dbReference type="ChEBI" id="CHEBI:29108"/>
    </cofactor>
</comment>
<dbReference type="CDD" id="cd07033">
    <property type="entry name" value="TPP_PYR_DXS_TK_like"/>
    <property type="match status" value="1"/>
</dbReference>
<comment type="cofactor">
    <cofactor evidence="17">
        <name>Mg(2+)</name>
        <dbReference type="ChEBI" id="CHEBI:18420"/>
    </cofactor>
    <text evidence="17">Binds 1 Mg(2+) ion per subunit. Can also utilize other divalent metal cations, such as Ca(2+), Mn(2+) and Co(2+).</text>
</comment>
<feature type="active site" description="Proton donor" evidence="14">
    <location>
        <position position="471"/>
    </location>
</feature>
<dbReference type="Pfam" id="PF02779">
    <property type="entry name" value="Transket_pyr"/>
    <property type="match status" value="1"/>
</dbReference>
<evidence type="ECO:0000256" key="5">
    <source>
        <dbReference type="ARBA" id="ARBA00013152"/>
    </source>
</evidence>
<name>A0A1M7ZQQ3_9HYPH</name>
<feature type="binding site" evidence="15">
    <location>
        <position position="579"/>
    </location>
    <ligand>
        <name>substrate</name>
    </ligand>
</feature>
<comment type="cofactor">
    <cofactor evidence="16">
        <name>thiamine diphosphate</name>
        <dbReference type="ChEBI" id="CHEBI:58937"/>
    </cofactor>
    <text evidence="16">Binds 1 thiamine pyrophosphate per subunit. During the reaction, the substrate forms a covalent intermediate with the cofactor.</text>
</comment>
<feature type="binding site" evidence="17">
    <location>
        <position position="248"/>
    </location>
    <ligand>
        <name>Mg(2+)</name>
        <dbReference type="ChEBI" id="CHEBI:18420"/>
    </ligand>
</feature>
<keyword evidence="8 17" id="KW-0479">Metal-binding</keyword>
<dbReference type="GO" id="GO:0046872">
    <property type="term" value="F:metal ion binding"/>
    <property type="evidence" value="ECO:0007669"/>
    <property type="project" value="UniProtKB-KW"/>
</dbReference>
<evidence type="ECO:0000259" key="19">
    <source>
        <dbReference type="SMART" id="SM00861"/>
    </source>
</evidence>
<keyword evidence="10 17" id="KW-0460">Magnesium</keyword>
<feature type="binding site" evidence="15">
    <location>
        <position position="417"/>
    </location>
    <ligand>
        <name>substrate</name>
    </ligand>
</feature>
<evidence type="ECO:0000256" key="6">
    <source>
        <dbReference type="ARBA" id="ARBA00022567"/>
    </source>
</evidence>
<evidence type="ECO:0000256" key="16">
    <source>
        <dbReference type="PIRSR" id="PIRSR605478-3"/>
    </source>
</evidence>
<protein>
    <recommendedName>
        <fullName evidence="5 13">Transketolase</fullName>
        <ecNumber evidence="5 13">2.2.1.1</ecNumber>
    </recommendedName>
</protein>
<evidence type="ECO:0000256" key="14">
    <source>
        <dbReference type="PIRSR" id="PIRSR605478-1"/>
    </source>
</evidence>
<evidence type="ECO:0000256" key="15">
    <source>
        <dbReference type="PIRSR" id="PIRSR605478-2"/>
    </source>
</evidence>
<accession>A0A1M7ZQQ3</accession>
<dbReference type="CDD" id="cd02012">
    <property type="entry name" value="TPP_TK"/>
    <property type="match status" value="1"/>
</dbReference>
<dbReference type="FunFam" id="3.40.50.920:FF:000003">
    <property type="entry name" value="Transketolase"/>
    <property type="match status" value="1"/>
</dbReference>
<evidence type="ECO:0000256" key="1">
    <source>
        <dbReference type="ARBA" id="ARBA00001913"/>
    </source>
</evidence>
<feature type="binding site" evidence="15">
    <location>
        <position position="521"/>
    </location>
    <ligand>
        <name>substrate</name>
    </ligand>
</feature>
<feature type="binding site" evidence="17">
    <location>
        <position position="250"/>
    </location>
    <ligand>
        <name>Mg(2+)</name>
        <dbReference type="ChEBI" id="CHEBI:18420"/>
    </ligand>
</feature>
<dbReference type="InterPro" id="IPR005474">
    <property type="entry name" value="Transketolase_N"/>
</dbReference>
<evidence type="ECO:0000256" key="18">
    <source>
        <dbReference type="PIRSR" id="PIRSR605478-5"/>
    </source>
</evidence>
<comment type="subunit">
    <text evidence="4">Homodimer.</text>
</comment>
<dbReference type="FunFam" id="3.40.50.970:FF:000004">
    <property type="entry name" value="Transketolase"/>
    <property type="match status" value="1"/>
</dbReference>
<dbReference type="SUPFAM" id="SSF52518">
    <property type="entry name" value="Thiamin diphosphate-binding fold (THDP-binding)"/>
    <property type="match status" value="2"/>
</dbReference>
<dbReference type="GO" id="GO:0009052">
    <property type="term" value="P:pentose-phosphate shunt, non-oxidative branch"/>
    <property type="evidence" value="ECO:0007669"/>
    <property type="project" value="UniProtKB-ARBA"/>
</dbReference>
<dbReference type="NCBIfam" id="TIGR00232">
    <property type="entry name" value="tktlase_bact"/>
    <property type="match status" value="1"/>
</dbReference>
<feature type="binding site" evidence="16">
    <location>
        <position position="248"/>
    </location>
    <ligand>
        <name>thiamine diphosphate</name>
        <dbReference type="ChEBI" id="CHEBI:58937"/>
    </ligand>
</feature>
<feature type="binding site" evidence="16">
    <location>
        <position position="219"/>
    </location>
    <ligand>
        <name>thiamine diphosphate</name>
        <dbReference type="ChEBI" id="CHEBI:58937"/>
    </ligand>
</feature>
<feature type="site" description="Important for catalytic activity" evidence="18">
    <location>
        <position position="91"/>
    </location>
</feature>
<dbReference type="GO" id="GO:0005829">
    <property type="term" value="C:cytosol"/>
    <property type="evidence" value="ECO:0007669"/>
    <property type="project" value="TreeGrafter"/>
</dbReference>
<feature type="binding site" evidence="15">
    <location>
        <position position="533"/>
    </location>
    <ligand>
        <name>substrate</name>
    </ligand>
</feature>
<reference evidence="20 21" key="1">
    <citation type="submission" date="2016-12" db="EMBL/GenBank/DDBJ databases">
        <authorList>
            <person name="Song W.-J."/>
            <person name="Kurnit D.M."/>
        </authorList>
    </citation>
    <scope>NUCLEOTIDE SEQUENCE [LARGE SCALE GENOMIC DNA]</scope>
    <source>
        <strain evidence="20 21">DSM 19599</strain>
    </source>
</reference>
<evidence type="ECO:0000256" key="11">
    <source>
        <dbReference type="ARBA" id="ARBA00023052"/>
    </source>
</evidence>
<feature type="binding site" evidence="16">
    <location>
        <position position="131"/>
    </location>
    <ligand>
        <name>thiamine diphosphate</name>
        <dbReference type="ChEBI" id="CHEBI:58937"/>
    </ligand>
</feature>
<keyword evidence="9" id="KW-0106">Calcium</keyword>
<comment type="catalytic activity">
    <reaction evidence="12">
        <text>D-sedoheptulose 7-phosphate + D-glyceraldehyde 3-phosphate = aldehydo-D-ribose 5-phosphate + D-xylulose 5-phosphate</text>
        <dbReference type="Rhea" id="RHEA:10508"/>
        <dbReference type="ChEBI" id="CHEBI:57483"/>
        <dbReference type="ChEBI" id="CHEBI:57737"/>
        <dbReference type="ChEBI" id="CHEBI:58273"/>
        <dbReference type="ChEBI" id="CHEBI:59776"/>
        <dbReference type="EC" id="2.2.1.1"/>
    </reaction>
</comment>
<dbReference type="InterPro" id="IPR029061">
    <property type="entry name" value="THDP-binding"/>
</dbReference>
<feature type="binding site" evidence="16">
    <location>
        <position position="322"/>
    </location>
    <ligand>
        <name>thiamine diphosphate</name>
        <dbReference type="ChEBI" id="CHEBI:58937"/>
    </ligand>
</feature>
<dbReference type="InterPro" id="IPR055152">
    <property type="entry name" value="Transketolase-like_C_2"/>
</dbReference>
<feature type="domain" description="Transketolase-like pyrimidine-binding" evidence="19">
    <location>
        <begin position="414"/>
        <end position="584"/>
    </location>
</feature>
<dbReference type="InterPro" id="IPR049557">
    <property type="entry name" value="Transketolase_CS"/>
</dbReference>
<dbReference type="Gene3D" id="3.40.50.970">
    <property type="match status" value="2"/>
</dbReference>
<organism evidence="20 21">
    <name type="scientific">Pseudoxanthobacter soli DSM 19599</name>
    <dbReference type="NCBI Taxonomy" id="1123029"/>
    <lineage>
        <taxon>Bacteria</taxon>
        <taxon>Pseudomonadati</taxon>
        <taxon>Pseudomonadota</taxon>
        <taxon>Alphaproteobacteria</taxon>
        <taxon>Hyphomicrobiales</taxon>
        <taxon>Segnochrobactraceae</taxon>
        <taxon>Pseudoxanthobacter</taxon>
    </lineage>
</organism>
<dbReference type="Pfam" id="PF22613">
    <property type="entry name" value="Transketolase_C_1"/>
    <property type="match status" value="1"/>
</dbReference>
<dbReference type="STRING" id="1123029.SAMN02745172_03914"/>
<evidence type="ECO:0000256" key="13">
    <source>
        <dbReference type="NCBIfam" id="TIGR00232"/>
    </source>
</evidence>
<feature type="binding site" evidence="17">
    <location>
        <position position="218"/>
    </location>
    <ligand>
        <name>Mg(2+)</name>
        <dbReference type="ChEBI" id="CHEBI:18420"/>
    </ligand>
</feature>
<gene>
    <name evidence="20" type="ORF">SAMN02745172_03914</name>
</gene>
<dbReference type="EMBL" id="FRXO01000012">
    <property type="protein sequence ID" value="SHO67240.1"/>
    <property type="molecule type" value="Genomic_DNA"/>
</dbReference>
<evidence type="ECO:0000256" key="9">
    <source>
        <dbReference type="ARBA" id="ARBA00022837"/>
    </source>
</evidence>
<evidence type="ECO:0000256" key="17">
    <source>
        <dbReference type="PIRSR" id="PIRSR605478-4"/>
    </source>
</evidence>
<comment type="cofactor">
    <cofactor evidence="2">
        <name>Co(2+)</name>
        <dbReference type="ChEBI" id="CHEBI:48828"/>
    </cofactor>
</comment>
<dbReference type="Gene3D" id="3.40.50.920">
    <property type="match status" value="1"/>
</dbReference>
<evidence type="ECO:0000256" key="7">
    <source>
        <dbReference type="ARBA" id="ARBA00022679"/>
    </source>
</evidence>
<dbReference type="FunFam" id="3.40.50.970:FF:000003">
    <property type="entry name" value="Transketolase"/>
    <property type="match status" value="1"/>
</dbReference>
<dbReference type="InterPro" id="IPR005478">
    <property type="entry name" value="Transketolase_bac-like"/>
</dbReference>
<dbReference type="SMART" id="SM00861">
    <property type="entry name" value="Transket_pyr"/>
    <property type="match status" value="1"/>
</dbReference>
<evidence type="ECO:0000256" key="3">
    <source>
        <dbReference type="ARBA" id="ARBA00007131"/>
    </source>
</evidence>
<dbReference type="InterPro" id="IPR009014">
    <property type="entry name" value="Transketo_C/PFOR_II"/>
</dbReference>
<evidence type="ECO:0000313" key="20">
    <source>
        <dbReference type="EMBL" id="SHO67240.1"/>
    </source>
</evidence>
<evidence type="ECO:0000256" key="8">
    <source>
        <dbReference type="ARBA" id="ARBA00022723"/>
    </source>
</evidence>
<sequence>MHKTLADRCFLLPNGPCPSLMERAGKALAKERAKTGPAAAAYRRGCGVNEEIPGMANPDSSTGATTVEHRDLANAIRFLAIDAVEKANSGHPGMPMGMADLATVLFTKHLNFDPKAPHWPNRDRFVLSNGHGSMLLYAVLHLTGYAQATLDELKRFRQLGARTAGHPEYGHMEGIETTTGPLGQGLATSVGMALAERKLAAEFGEDLVDHHTWVFCGDGCLMEGVSHEAISFAGHLGLSKLIVVHDNNHITIDGSTSLAVSDNQRARFEASGWATLEIDGHNPEEIDAAFTLAKSLNKPVFISARTHIGFGSPSKQDSEGAHGAPLGAAEIEKTRAALGWPHPSFEVPEEIYAVWRKAGARGEAVRLAWEKTLAEAEPAKAAEFTRRIEGRLPEGVAEAVEAAQRAAVAAPQAISTRVASQRALEVLTAHVPEMVGGSADLVHSVLTKTKSTPPMSKQDFTGRHISYGVREFGMAAAMNGMSLHGGILPYGGTFLVFFDYCRPAIRLAALMGAKVVFVGTHDSIGLGEDGPTHQPVEHLASLRAIPNLRVYRPADAVEALECWYDAIALPGPSVFVGSRQGVPQIRLDPETAVMPFRGAYVVGGEPAKRDLTLLATGTEVSLAVSVRDALAAEGISVAVVSMPCWERFDEQTEDYRRSVLGDAPRMAVEAASPFGWTRYVAREADVCGVPTFGLSAPAPEIYKHFGLTTEAIAEKARAFLAAGGR</sequence>
<dbReference type="GO" id="GO:0019253">
    <property type="term" value="P:reductive pentose-phosphate cycle"/>
    <property type="evidence" value="ECO:0007669"/>
    <property type="project" value="UniProtKB-KW"/>
</dbReference>
<feature type="site" description="Important for catalytic activity" evidence="18">
    <location>
        <position position="322"/>
    </location>
</feature>
<evidence type="ECO:0000256" key="10">
    <source>
        <dbReference type="ARBA" id="ARBA00022842"/>
    </source>
</evidence>
<feature type="binding site" evidence="16">
    <location>
        <position position="497"/>
    </location>
    <ligand>
        <name>thiamine diphosphate</name>
        <dbReference type="ChEBI" id="CHEBI:58937"/>
    </ligand>
</feature>
<feature type="binding site" evidence="15">
    <location>
        <position position="91"/>
    </location>
    <ligand>
        <name>substrate</name>
    </ligand>
</feature>
<feature type="binding site" evidence="16">
    <location>
        <begin position="180"/>
        <end position="182"/>
    </location>
    <ligand>
        <name>thiamine diphosphate</name>
        <dbReference type="ChEBI" id="CHEBI:58937"/>
    </ligand>
</feature>
<feature type="binding site" evidence="15">
    <location>
        <position position="444"/>
    </location>
    <ligand>
        <name>substrate</name>
    </ligand>
</feature>
<keyword evidence="11 16" id="KW-0786">Thiamine pyrophosphate</keyword>
<dbReference type="PROSITE" id="PS00801">
    <property type="entry name" value="TRANSKETOLASE_1"/>
    <property type="match status" value="1"/>
</dbReference>